<evidence type="ECO:0000259" key="2">
    <source>
        <dbReference type="Pfam" id="PF03779"/>
    </source>
</evidence>
<keyword evidence="1" id="KW-1133">Transmembrane helix</keyword>
<feature type="transmembrane region" description="Helical" evidence="1">
    <location>
        <begin position="91"/>
        <end position="113"/>
    </location>
</feature>
<keyword evidence="4" id="KW-1185">Reference proteome</keyword>
<protein>
    <recommendedName>
        <fullName evidence="2">SPW repeat-containing integral membrane domain-containing protein</fullName>
    </recommendedName>
</protein>
<comment type="caution">
    <text evidence="3">The sequence shown here is derived from an EMBL/GenBank/DDBJ whole genome shotgun (WGS) entry which is preliminary data.</text>
</comment>
<feature type="domain" description="SPW repeat-containing integral membrane" evidence="2">
    <location>
        <begin position="15"/>
        <end position="108"/>
    </location>
</feature>
<proteinExistence type="predicted"/>
<reference evidence="3 4" key="1">
    <citation type="submission" date="2020-08" db="EMBL/GenBank/DDBJ databases">
        <title>Genomic Encyclopedia of Type Strains, Phase IV (KMG-V): Genome sequencing to study the core and pangenomes of soil and plant-associated prokaryotes.</title>
        <authorList>
            <person name="Whitman W."/>
        </authorList>
    </citation>
    <scope>NUCLEOTIDE SEQUENCE [LARGE SCALE GENOMIC DNA]</scope>
    <source>
        <strain evidence="3 4">SEMIA 4034</strain>
    </source>
</reference>
<dbReference type="AlphaFoldDB" id="A0A7W8UL98"/>
<evidence type="ECO:0000256" key="1">
    <source>
        <dbReference type="SAM" id="Phobius"/>
    </source>
</evidence>
<accession>A0A7W8UL98</accession>
<dbReference type="Proteomes" id="UP000528824">
    <property type="component" value="Unassembled WGS sequence"/>
</dbReference>
<name>A0A7W8UL98_9HYPH</name>
<feature type="transmembrane region" description="Helical" evidence="1">
    <location>
        <begin position="44"/>
        <end position="63"/>
    </location>
</feature>
<sequence>MMLKSTSSENRTAFDIVNIVAGLGLLISPWLLGFTGETYAAWNAWIVGAAIVLIAAAALYAFYEAEEWLNLVLGIWAVVAPWALGFTAVTAAMWVHVVAGIVVAVLAAGSIWFSHNHPLSTA</sequence>
<dbReference type="InterPro" id="IPR005530">
    <property type="entry name" value="SPW"/>
</dbReference>
<evidence type="ECO:0000313" key="4">
    <source>
        <dbReference type="Proteomes" id="UP000528824"/>
    </source>
</evidence>
<dbReference type="EMBL" id="JACHBC010000003">
    <property type="protein sequence ID" value="MBB5560063.1"/>
    <property type="molecule type" value="Genomic_DNA"/>
</dbReference>
<gene>
    <name evidence="3" type="ORF">GGI59_001714</name>
</gene>
<keyword evidence="1" id="KW-0472">Membrane</keyword>
<evidence type="ECO:0000313" key="3">
    <source>
        <dbReference type="EMBL" id="MBB5560063.1"/>
    </source>
</evidence>
<feature type="transmembrane region" description="Helical" evidence="1">
    <location>
        <begin position="68"/>
        <end position="85"/>
    </location>
</feature>
<feature type="transmembrane region" description="Helical" evidence="1">
    <location>
        <begin position="12"/>
        <end position="32"/>
    </location>
</feature>
<dbReference type="Pfam" id="PF03779">
    <property type="entry name" value="SPW"/>
    <property type="match status" value="1"/>
</dbReference>
<keyword evidence="1" id="KW-0812">Transmembrane</keyword>
<organism evidence="3 4">
    <name type="scientific">Rhizobium lentis</name>
    <dbReference type="NCBI Taxonomy" id="1138194"/>
    <lineage>
        <taxon>Bacteria</taxon>
        <taxon>Pseudomonadati</taxon>
        <taxon>Pseudomonadota</taxon>
        <taxon>Alphaproteobacteria</taxon>
        <taxon>Hyphomicrobiales</taxon>
        <taxon>Rhizobiaceae</taxon>
        <taxon>Rhizobium/Agrobacterium group</taxon>
        <taxon>Rhizobium</taxon>
    </lineage>
</organism>